<sequence length="302" mass="33933">MALPTDEQRELYVQYAEALEEDAEDSDQRCDDLVEAGGYWHMAGDHEREERALAAAAEVDDGGNVLSGHASYATFLLTHGRHEEGEQLLAQLLRDGSDCEWAYAEAAAGYEAIGAQQEALRWLNVGVTRFVPDLDAELEQGDPGSGVLRQRAVLRRELGLPADQYDELHARLEERAHQFFEQIEEISHRQAPTAVLYWPEAEFAEVQRRYPDWHPDRTHLQHRREVQRTLAEQPNSLLATGSLDALVAFAESLDLPPEELSTRAEFIAEAARPTPWPPGRNDPCWCGSERKYKKCCGAPGFA</sequence>
<reference evidence="1 2" key="1">
    <citation type="submission" date="2022-11" db="EMBL/GenBank/DDBJ databases">
        <title>Draft genome sequence of Saccharopolyspora sp. WRP15-2 isolated from rhizosphere soils of wild rice in Thailand.</title>
        <authorList>
            <person name="Duangmal K."/>
            <person name="Kammanee S."/>
            <person name="Muangham S."/>
        </authorList>
    </citation>
    <scope>NUCLEOTIDE SEQUENCE [LARGE SCALE GENOMIC DNA]</scope>
    <source>
        <strain evidence="1 2">WRP15-2</strain>
    </source>
</reference>
<dbReference type="SUPFAM" id="SSF103642">
    <property type="entry name" value="Sec-C motif"/>
    <property type="match status" value="1"/>
</dbReference>
<dbReference type="RefSeq" id="WP_270948490.1">
    <property type="nucleotide sequence ID" value="NZ_JAQGLA010000012.1"/>
</dbReference>
<dbReference type="InterPro" id="IPR004027">
    <property type="entry name" value="SEC_C_motif"/>
</dbReference>
<gene>
    <name evidence="1" type="ORF">OU415_10730</name>
</gene>
<dbReference type="Gene3D" id="3.10.450.50">
    <property type="match status" value="1"/>
</dbReference>
<comment type="caution">
    <text evidence="1">The sequence shown here is derived from an EMBL/GenBank/DDBJ whole genome shotgun (WGS) entry which is preliminary data.</text>
</comment>
<evidence type="ECO:0000313" key="1">
    <source>
        <dbReference type="EMBL" id="MDA3625913.1"/>
    </source>
</evidence>
<protein>
    <submittedName>
        <fullName evidence="1">SEC-C domain-containing protein</fullName>
    </submittedName>
</protein>
<dbReference type="EMBL" id="JAQGLA010000012">
    <property type="protein sequence ID" value="MDA3625913.1"/>
    <property type="molecule type" value="Genomic_DNA"/>
</dbReference>
<evidence type="ECO:0000313" key="2">
    <source>
        <dbReference type="Proteomes" id="UP001210380"/>
    </source>
</evidence>
<organism evidence="1 2">
    <name type="scientific">Saccharopolyspora oryzae</name>
    <dbReference type="NCBI Taxonomy" id="2997343"/>
    <lineage>
        <taxon>Bacteria</taxon>
        <taxon>Bacillati</taxon>
        <taxon>Actinomycetota</taxon>
        <taxon>Actinomycetes</taxon>
        <taxon>Pseudonocardiales</taxon>
        <taxon>Pseudonocardiaceae</taxon>
        <taxon>Saccharopolyspora</taxon>
    </lineage>
</organism>
<dbReference type="Pfam" id="PF02810">
    <property type="entry name" value="SEC-C"/>
    <property type="match status" value="1"/>
</dbReference>
<keyword evidence="2" id="KW-1185">Reference proteome</keyword>
<dbReference type="Proteomes" id="UP001210380">
    <property type="component" value="Unassembled WGS sequence"/>
</dbReference>
<accession>A0ABT4UW25</accession>
<name>A0ABT4UW25_9PSEU</name>
<proteinExistence type="predicted"/>